<dbReference type="InterPro" id="IPR047690">
    <property type="entry name" value="IPExxxVDY_fam"/>
</dbReference>
<dbReference type="RefSeq" id="WP_225696829.1">
    <property type="nucleotide sequence ID" value="NZ_JAIXNE010000001.1"/>
</dbReference>
<accession>A0A9X1HMU3</accession>
<organism evidence="1 2">
    <name type="scientific">Fulvivirga sedimenti</name>
    <dbReference type="NCBI Taxonomy" id="2879465"/>
    <lineage>
        <taxon>Bacteria</taxon>
        <taxon>Pseudomonadati</taxon>
        <taxon>Bacteroidota</taxon>
        <taxon>Cytophagia</taxon>
        <taxon>Cytophagales</taxon>
        <taxon>Fulvivirgaceae</taxon>
        <taxon>Fulvivirga</taxon>
    </lineage>
</organism>
<evidence type="ECO:0000313" key="2">
    <source>
        <dbReference type="Proteomes" id="UP001139409"/>
    </source>
</evidence>
<reference evidence="1" key="1">
    <citation type="submission" date="2021-09" db="EMBL/GenBank/DDBJ databases">
        <title>Fulvivirga sp. isolated from coastal sediment.</title>
        <authorList>
            <person name="Yu H."/>
        </authorList>
    </citation>
    <scope>NUCLEOTIDE SEQUENCE</scope>
    <source>
        <strain evidence="1">1062</strain>
    </source>
</reference>
<dbReference type="AlphaFoldDB" id="A0A9X1HMU3"/>
<protein>
    <submittedName>
        <fullName evidence="1">IPExxxVDY family protein</fullName>
    </submittedName>
</protein>
<dbReference type="EMBL" id="JAIXNE010000001">
    <property type="protein sequence ID" value="MCA6073718.1"/>
    <property type="molecule type" value="Genomic_DNA"/>
</dbReference>
<comment type="caution">
    <text evidence="1">The sequence shown here is derived from an EMBL/GenBank/DDBJ whole genome shotgun (WGS) entry which is preliminary data.</text>
</comment>
<name>A0A9X1HMU3_9BACT</name>
<sequence length="138" mass="16356">MKKNRLVIEYDYAFHLLGISSSVKFYKLAWAINQKLAINLIKRADYRLDLLQEPLSFEVYTHGEPDTQFWLYRNRSVSQDSQFLIPEYPHFDYLIKLPSDSQSFALKEMVKVLREVDLIEYIGALDVKTLKSRDNFLE</sequence>
<keyword evidence="2" id="KW-1185">Reference proteome</keyword>
<dbReference type="NCBIfam" id="NF033205">
    <property type="entry name" value="IPExxxVDY"/>
    <property type="match status" value="1"/>
</dbReference>
<gene>
    <name evidence="1" type="ORF">LDX50_02510</name>
</gene>
<dbReference type="Proteomes" id="UP001139409">
    <property type="component" value="Unassembled WGS sequence"/>
</dbReference>
<evidence type="ECO:0000313" key="1">
    <source>
        <dbReference type="EMBL" id="MCA6073718.1"/>
    </source>
</evidence>
<proteinExistence type="predicted"/>